<reference evidence="2" key="1">
    <citation type="submission" date="2021-06" db="EMBL/GenBank/DDBJ databases">
        <authorList>
            <person name="Kallberg Y."/>
            <person name="Tangrot J."/>
            <person name="Rosling A."/>
        </authorList>
    </citation>
    <scope>NUCLEOTIDE SEQUENCE</scope>
    <source>
        <strain evidence="2">CL551</strain>
    </source>
</reference>
<feature type="compositionally biased region" description="Basic and acidic residues" evidence="1">
    <location>
        <begin position="131"/>
        <end position="148"/>
    </location>
</feature>
<dbReference type="AlphaFoldDB" id="A0A9N9BB68"/>
<dbReference type="EMBL" id="CAJVPV010003891">
    <property type="protein sequence ID" value="CAG8561916.1"/>
    <property type="molecule type" value="Genomic_DNA"/>
</dbReference>
<accession>A0A9N9BB68</accession>
<protein>
    <submittedName>
        <fullName evidence="2">15373_t:CDS:1</fullName>
    </submittedName>
</protein>
<proteinExistence type="predicted"/>
<gene>
    <name evidence="2" type="ORF">AMORRO_LOCUS6058</name>
</gene>
<dbReference type="Proteomes" id="UP000789342">
    <property type="component" value="Unassembled WGS sequence"/>
</dbReference>
<keyword evidence="3" id="KW-1185">Reference proteome</keyword>
<sequence>MQQRLSWKDDELIEVLKYLKMHFTDFQTNEMATCHRAQMLINPRRPTHSTYRKIYRMKRNMINFMEWGRINNDKNWFNESVLRNNRKIRWMMRELCLKLKKKDETRFVLDERNRTTRKGARMRKAKISSESQERSAQHGRSREKNNGKIADEWQEVINKKCNVIIDQEKGEIKVEESMEEKFFTKLGENKVDAMHEVEANEIIYFKKEEDEDQIIKRMMYFSGKDNTDITTMMSEESTTILLSMESKRMKFMGPLSRKSYVRSPTPSFDGK</sequence>
<name>A0A9N9BB68_9GLOM</name>
<feature type="compositionally biased region" description="Basic residues" evidence="1">
    <location>
        <begin position="115"/>
        <end position="126"/>
    </location>
</feature>
<comment type="caution">
    <text evidence="2">The sequence shown here is derived from an EMBL/GenBank/DDBJ whole genome shotgun (WGS) entry which is preliminary data.</text>
</comment>
<organism evidence="2 3">
    <name type="scientific">Acaulospora morrowiae</name>
    <dbReference type="NCBI Taxonomy" id="94023"/>
    <lineage>
        <taxon>Eukaryota</taxon>
        <taxon>Fungi</taxon>
        <taxon>Fungi incertae sedis</taxon>
        <taxon>Mucoromycota</taxon>
        <taxon>Glomeromycotina</taxon>
        <taxon>Glomeromycetes</taxon>
        <taxon>Diversisporales</taxon>
        <taxon>Acaulosporaceae</taxon>
        <taxon>Acaulospora</taxon>
    </lineage>
</organism>
<evidence type="ECO:0000313" key="2">
    <source>
        <dbReference type="EMBL" id="CAG8561916.1"/>
    </source>
</evidence>
<feature type="region of interest" description="Disordered" evidence="1">
    <location>
        <begin position="114"/>
        <end position="148"/>
    </location>
</feature>
<evidence type="ECO:0000256" key="1">
    <source>
        <dbReference type="SAM" id="MobiDB-lite"/>
    </source>
</evidence>
<evidence type="ECO:0000313" key="3">
    <source>
        <dbReference type="Proteomes" id="UP000789342"/>
    </source>
</evidence>